<protein>
    <recommendedName>
        <fullName evidence="9">Alanine glycine permease</fullName>
    </recommendedName>
</protein>
<sequence length="351" mass="36021">MLRPVADAVSSFIFFGIQLGNAEIPLIVAWLVAAGVFFTLYLGFINLTGFAEGVRIMLGRRKTGDAGGGEISAFQALSTAVSGTVGIGNIAGVAIAISLGGPGATFWLIVAGFLGMSTKFAECTLGVHYRRQNPDGSVSGGPMYYLEQGLSERNMPGLGKSLGVFYAISMVIGCLGIGNMFQANQAAAIVIRVTGGGDSFLAGNAWVIGLVMAAIVALVIVGGIQGIARVTSRLVPFMAVLYIVSAVVVIAMNSDKLLWALSAIIEGAFSPEGVTGGIIGVIIIGFRRAVFSNEAGLGSASIAHSAVKTGYPATEGYVALLEPFIDTIVICTLTALVIITTIYDPALAGSG</sequence>
<evidence type="ECO:0008006" key="9">
    <source>
        <dbReference type="Google" id="ProtNLM"/>
    </source>
</evidence>
<feature type="transmembrane region" description="Helical" evidence="7">
    <location>
        <begin position="104"/>
        <end position="121"/>
    </location>
</feature>
<proteinExistence type="predicted"/>
<reference evidence="8" key="1">
    <citation type="submission" date="2018-05" db="EMBL/GenBank/DDBJ databases">
        <authorList>
            <person name="Lanie J.A."/>
            <person name="Ng W.-L."/>
            <person name="Kazmierczak K.M."/>
            <person name="Andrzejewski T.M."/>
            <person name="Davidsen T.M."/>
            <person name="Wayne K.J."/>
            <person name="Tettelin H."/>
            <person name="Glass J.I."/>
            <person name="Rusch D."/>
            <person name="Podicherti R."/>
            <person name="Tsui H.-C.T."/>
            <person name="Winkler M.E."/>
        </authorList>
    </citation>
    <scope>NUCLEOTIDE SEQUENCE</scope>
</reference>
<dbReference type="GO" id="GO:0005886">
    <property type="term" value="C:plasma membrane"/>
    <property type="evidence" value="ECO:0007669"/>
    <property type="project" value="UniProtKB-SubCell"/>
</dbReference>
<accession>A0A382FJ52</accession>
<evidence type="ECO:0000256" key="3">
    <source>
        <dbReference type="ARBA" id="ARBA00022475"/>
    </source>
</evidence>
<feature type="transmembrane region" description="Helical" evidence="7">
    <location>
        <begin position="258"/>
        <end position="286"/>
    </location>
</feature>
<feature type="transmembrane region" description="Helical" evidence="7">
    <location>
        <begin position="234"/>
        <end position="252"/>
    </location>
</feature>
<feature type="transmembrane region" description="Helical" evidence="7">
    <location>
        <begin position="201"/>
        <end position="222"/>
    </location>
</feature>
<dbReference type="Pfam" id="PF01235">
    <property type="entry name" value="Na_Ala_symp"/>
    <property type="match status" value="1"/>
</dbReference>
<organism evidence="8">
    <name type="scientific">marine metagenome</name>
    <dbReference type="NCBI Taxonomy" id="408172"/>
    <lineage>
        <taxon>unclassified sequences</taxon>
        <taxon>metagenomes</taxon>
        <taxon>ecological metagenomes</taxon>
    </lineage>
</organism>
<evidence type="ECO:0000256" key="4">
    <source>
        <dbReference type="ARBA" id="ARBA00022692"/>
    </source>
</evidence>
<dbReference type="AlphaFoldDB" id="A0A382FJ52"/>
<name>A0A382FJ52_9ZZZZ</name>
<comment type="subcellular location">
    <subcellularLocation>
        <location evidence="1">Cell membrane</location>
        <topology evidence="1">Multi-pass membrane protein</topology>
    </subcellularLocation>
</comment>
<feature type="transmembrane region" description="Helical" evidence="7">
    <location>
        <begin position="71"/>
        <end position="98"/>
    </location>
</feature>
<dbReference type="PANTHER" id="PTHR30330">
    <property type="entry name" value="AGSS FAMILY TRANSPORTER, SODIUM-ALANINE"/>
    <property type="match status" value="1"/>
</dbReference>
<keyword evidence="2" id="KW-0813">Transport</keyword>
<evidence type="ECO:0000256" key="6">
    <source>
        <dbReference type="ARBA" id="ARBA00023136"/>
    </source>
</evidence>
<evidence type="ECO:0000256" key="2">
    <source>
        <dbReference type="ARBA" id="ARBA00022448"/>
    </source>
</evidence>
<dbReference type="PANTHER" id="PTHR30330:SF3">
    <property type="entry name" value="TRANSCRIPTIONAL REGULATOR, LRP FAMILY"/>
    <property type="match status" value="1"/>
</dbReference>
<dbReference type="GO" id="GO:0005283">
    <property type="term" value="F:amino acid:sodium symporter activity"/>
    <property type="evidence" value="ECO:0007669"/>
    <property type="project" value="InterPro"/>
</dbReference>
<evidence type="ECO:0000256" key="1">
    <source>
        <dbReference type="ARBA" id="ARBA00004651"/>
    </source>
</evidence>
<keyword evidence="6 7" id="KW-0472">Membrane</keyword>
<evidence type="ECO:0000256" key="5">
    <source>
        <dbReference type="ARBA" id="ARBA00022989"/>
    </source>
</evidence>
<dbReference type="EMBL" id="UINC01050116">
    <property type="protein sequence ID" value="SVB62699.1"/>
    <property type="molecule type" value="Genomic_DNA"/>
</dbReference>
<feature type="transmembrane region" description="Helical" evidence="7">
    <location>
        <begin position="162"/>
        <end position="181"/>
    </location>
</feature>
<dbReference type="Gene3D" id="1.20.1740.10">
    <property type="entry name" value="Amino acid/polyamine transporter I"/>
    <property type="match status" value="1"/>
</dbReference>
<dbReference type="InterPro" id="IPR001463">
    <property type="entry name" value="Na/Ala_symport"/>
</dbReference>
<gene>
    <name evidence="8" type="ORF">METZ01_LOCUS215553</name>
</gene>
<keyword evidence="5 7" id="KW-1133">Transmembrane helix</keyword>
<keyword evidence="3" id="KW-1003">Cell membrane</keyword>
<dbReference type="PRINTS" id="PR00175">
    <property type="entry name" value="NAALASMPORT"/>
</dbReference>
<dbReference type="NCBIfam" id="TIGR00835">
    <property type="entry name" value="agcS"/>
    <property type="match status" value="1"/>
</dbReference>
<feature type="transmembrane region" description="Helical" evidence="7">
    <location>
        <begin position="27"/>
        <end position="50"/>
    </location>
</feature>
<keyword evidence="4 7" id="KW-0812">Transmembrane</keyword>
<evidence type="ECO:0000256" key="7">
    <source>
        <dbReference type="SAM" id="Phobius"/>
    </source>
</evidence>
<feature type="non-terminal residue" evidence="8">
    <location>
        <position position="351"/>
    </location>
</feature>
<evidence type="ECO:0000313" key="8">
    <source>
        <dbReference type="EMBL" id="SVB62699.1"/>
    </source>
</evidence>